<comment type="caution">
    <text evidence="2">The sequence shown here is derived from an EMBL/GenBank/DDBJ whole genome shotgun (WGS) entry which is preliminary data.</text>
</comment>
<organism evidence="2 3">
    <name type="scientific">candidate division WS6 bacterium GW2011_GWF2_39_15</name>
    <dbReference type="NCBI Taxonomy" id="1619100"/>
    <lineage>
        <taxon>Bacteria</taxon>
        <taxon>Candidatus Dojkabacteria</taxon>
    </lineage>
</organism>
<dbReference type="EMBL" id="LBWK01000001">
    <property type="protein sequence ID" value="KKR06251.1"/>
    <property type="molecule type" value="Genomic_DNA"/>
</dbReference>
<evidence type="ECO:0000313" key="2">
    <source>
        <dbReference type="EMBL" id="KKR06251.1"/>
    </source>
</evidence>
<evidence type="ECO:0000256" key="1">
    <source>
        <dbReference type="SAM" id="Phobius"/>
    </source>
</evidence>
<keyword evidence="1" id="KW-1133">Transmembrane helix</keyword>
<dbReference type="Proteomes" id="UP000034799">
    <property type="component" value="Unassembled WGS sequence"/>
</dbReference>
<keyword evidence="1" id="KW-0812">Transmembrane</keyword>
<sequence>MKVGMLLFKAFLVITFLALIGGAFYWYAYRPSEIKKKCSIVTEKTSEVKAITKAEVEKSLKENKTCKDEAKKNPKYDDKKIHLYTKEQMCDYDHPILKEREYKGIGTKTRSSTDAEYKKCLRKNGI</sequence>
<proteinExistence type="predicted"/>
<accession>A0A0G0N0A5</accession>
<gene>
    <name evidence="2" type="ORF">UT34_C0001G0291</name>
</gene>
<reference evidence="2 3" key="1">
    <citation type="journal article" date="2015" name="Nature">
        <title>rRNA introns, odd ribosomes, and small enigmatic genomes across a large radiation of phyla.</title>
        <authorList>
            <person name="Brown C.T."/>
            <person name="Hug L.A."/>
            <person name="Thomas B.C."/>
            <person name="Sharon I."/>
            <person name="Castelle C.J."/>
            <person name="Singh A."/>
            <person name="Wilkins M.J."/>
            <person name="Williams K.H."/>
            <person name="Banfield J.F."/>
        </authorList>
    </citation>
    <scope>NUCLEOTIDE SEQUENCE [LARGE SCALE GENOMIC DNA]</scope>
</reference>
<name>A0A0G0N0A5_9BACT</name>
<protein>
    <submittedName>
        <fullName evidence="2">Uncharacterized protein</fullName>
    </submittedName>
</protein>
<evidence type="ECO:0000313" key="3">
    <source>
        <dbReference type="Proteomes" id="UP000034799"/>
    </source>
</evidence>
<keyword evidence="1" id="KW-0472">Membrane</keyword>
<dbReference type="STRING" id="1619100.UT34_C0001G0291"/>
<feature type="transmembrane region" description="Helical" evidence="1">
    <location>
        <begin position="6"/>
        <end position="27"/>
    </location>
</feature>
<dbReference type="AlphaFoldDB" id="A0A0G0N0A5"/>